<sequence length="215" mass="24331">MHFWVTNQDWDISLPLVILQSAASEFLASDILRRLFITGLDCAFTTFRSRFSCRAHTSISLSSHVTIHSPLLLWSEKKLWFSGEALILGTFDGLCVFVTDGGAFWLRAGIVRYSLSLTMFSLSLVWWQQARLQHPSFDGTATHAQRHAKATATSDPRTHNVEYWHVSLQPPALLYSTGTWLCTNAGLSYTVLRLVSGRRTTRASTCIRFLCLFRI</sequence>
<reference evidence="1" key="1">
    <citation type="journal article" date="2020" name="Stud. Mycol.">
        <title>101 Dothideomycetes genomes: a test case for predicting lifestyles and emergence of pathogens.</title>
        <authorList>
            <person name="Haridas S."/>
            <person name="Albert R."/>
            <person name="Binder M."/>
            <person name="Bloem J."/>
            <person name="Labutti K."/>
            <person name="Salamov A."/>
            <person name="Andreopoulos B."/>
            <person name="Baker S."/>
            <person name="Barry K."/>
            <person name="Bills G."/>
            <person name="Bluhm B."/>
            <person name="Cannon C."/>
            <person name="Castanera R."/>
            <person name="Culley D."/>
            <person name="Daum C."/>
            <person name="Ezra D."/>
            <person name="Gonzalez J."/>
            <person name="Henrissat B."/>
            <person name="Kuo A."/>
            <person name="Liang C."/>
            <person name="Lipzen A."/>
            <person name="Lutzoni F."/>
            <person name="Magnuson J."/>
            <person name="Mondo S."/>
            <person name="Nolan M."/>
            <person name="Ohm R."/>
            <person name="Pangilinan J."/>
            <person name="Park H.-J."/>
            <person name="Ramirez L."/>
            <person name="Alfaro M."/>
            <person name="Sun H."/>
            <person name="Tritt A."/>
            <person name="Yoshinaga Y."/>
            <person name="Zwiers L.-H."/>
            <person name="Turgeon B."/>
            <person name="Goodwin S."/>
            <person name="Spatafora J."/>
            <person name="Crous P."/>
            <person name="Grigoriev I."/>
        </authorList>
    </citation>
    <scope>NUCLEOTIDE SEQUENCE</scope>
    <source>
        <strain evidence="1">CBS 122367</strain>
    </source>
</reference>
<gene>
    <name evidence="1" type="ORF">K458DRAFT_35639</name>
</gene>
<organism evidence="1 2">
    <name type="scientific">Lentithecium fluviatile CBS 122367</name>
    <dbReference type="NCBI Taxonomy" id="1168545"/>
    <lineage>
        <taxon>Eukaryota</taxon>
        <taxon>Fungi</taxon>
        <taxon>Dikarya</taxon>
        <taxon>Ascomycota</taxon>
        <taxon>Pezizomycotina</taxon>
        <taxon>Dothideomycetes</taxon>
        <taxon>Pleosporomycetidae</taxon>
        <taxon>Pleosporales</taxon>
        <taxon>Massarineae</taxon>
        <taxon>Lentitheciaceae</taxon>
        <taxon>Lentithecium</taxon>
    </lineage>
</organism>
<name>A0A6G1J1E4_9PLEO</name>
<proteinExistence type="predicted"/>
<keyword evidence="2" id="KW-1185">Reference proteome</keyword>
<protein>
    <submittedName>
        <fullName evidence="1">Uncharacterized protein</fullName>
    </submittedName>
</protein>
<accession>A0A6G1J1E4</accession>
<dbReference type="EMBL" id="MU005582">
    <property type="protein sequence ID" value="KAF2683969.1"/>
    <property type="molecule type" value="Genomic_DNA"/>
</dbReference>
<evidence type="ECO:0000313" key="2">
    <source>
        <dbReference type="Proteomes" id="UP000799291"/>
    </source>
</evidence>
<evidence type="ECO:0000313" key="1">
    <source>
        <dbReference type="EMBL" id="KAF2683969.1"/>
    </source>
</evidence>
<dbReference type="AlphaFoldDB" id="A0A6G1J1E4"/>
<dbReference type="Proteomes" id="UP000799291">
    <property type="component" value="Unassembled WGS sequence"/>
</dbReference>